<name>A0A1X0K731_MYCSC</name>
<accession>A0A1X0K731</accession>
<dbReference type="AlphaFoldDB" id="A0A1X0K731"/>
<comment type="caution">
    <text evidence="1">The sequence shown here is derived from an EMBL/GenBank/DDBJ whole genome shotgun (WGS) entry which is preliminary data.</text>
</comment>
<keyword evidence="2" id="KW-1185">Reference proteome</keyword>
<dbReference type="Proteomes" id="UP000192601">
    <property type="component" value="Unassembled WGS sequence"/>
</dbReference>
<proteinExistence type="predicted"/>
<protein>
    <submittedName>
        <fullName evidence="1">Uncharacterized protein</fullName>
    </submittedName>
</protein>
<evidence type="ECO:0000313" key="2">
    <source>
        <dbReference type="Proteomes" id="UP000192601"/>
    </source>
</evidence>
<sequence length="112" mass="12191">MSAAVAHRAAAIRHYLAGLSADPVDARRYSLAASRWEALRRAMLRGDTTPGDSDRYHELSSVLRALTRKLGLPAVSVGSGDAIPGLTDARGFLPGDPERIFCDSWREAARDW</sequence>
<dbReference type="EMBL" id="MVIJ01000044">
    <property type="protein sequence ID" value="ORB70859.1"/>
    <property type="molecule type" value="Genomic_DNA"/>
</dbReference>
<evidence type="ECO:0000313" key="1">
    <source>
        <dbReference type="EMBL" id="ORB70859.1"/>
    </source>
</evidence>
<gene>
    <name evidence="1" type="ORF">BST44_22785</name>
</gene>
<dbReference type="STRING" id="1783.BST44_22785"/>
<reference evidence="1 2" key="1">
    <citation type="submission" date="2017-02" db="EMBL/GenBank/DDBJ databases">
        <title>The new phylogeny of genus Mycobacterium.</title>
        <authorList>
            <person name="Tortoli E."/>
            <person name="Trovato A."/>
            <person name="Cirillo D.M."/>
        </authorList>
    </citation>
    <scope>NUCLEOTIDE SEQUENCE [LARGE SCALE GENOMIC DNA]</scope>
    <source>
        <strain evidence="1 2">DSM 43992</strain>
    </source>
</reference>
<organism evidence="1 2">
    <name type="scientific">Mycobacterium scrofulaceum</name>
    <dbReference type="NCBI Taxonomy" id="1783"/>
    <lineage>
        <taxon>Bacteria</taxon>
        <taxon>Bacillati</taxon>
        <taxon>Actinomycetota</taxon>
        <taxon>Actinomycetes</taxon>
        <taxon>Mycobacteriales</taxon>
        <taxon>Mycobacteriaceae</taxon>
        <taxon>Mycobacterium</taxon>
    </lineage>
</organism>